<proteinExistence type="predicted"/>
<evidence type="ECO:0000313" key="2">
    <source>
        <dbReference type="EMBL" id="MDP9894927.1"/>
    </source>
</evidence>
<reference evidence="2" key="1">
    <citation type="submission" date="2023-07" db="EMBL/GenBank/DDBJ databases">
        <title>Sorghum-associated microbial communities from plants grown in Nebraska, USA.</title>
        <authorList>
            <person name="Schachtman D."/>
        </authorList>
    </citation>
    <scope>NUCLEOTIDE SEQUENCE</scope>
    <source>
        <strain evidence="2">DS3754</strain>
    </source>
</reference>
<organism evidence="2 3">
    <name type="scientific">Variovorax boronicumulans</name>
    <dbReference type="NCBI Taxonomy" id="436515"/>
    <lineage>
        <taxon>Bacteria</taxon>
        <taxon>Pseudomonadati</taxon>
        <taxon>Pseudomonadota</taxon>
        <taxon>Betaproteobacteria</taxon>
        <taxon>Burkholderiales</taxon>
        <taxon>Comamonadaceae</taxon>
        <taxon>Variovorax</taxon>
    </lineage>
</organism>
<comment type="caution">
    <text evidence="2">The sequence shown here is derived from an EMBL/GenBank/DDBJ whole genome shotgun (WGS) entry which is preliminary data.</text>
</comment>
<evidence type="ECO:0000259" key="1">
    <source>
        <dbReference type="PROSITE" id="PS51186"/>
    </source>
</evidence>
<gene>
    <name evidence="2" type="ORF">J2W31_004052</name>
</gene>
<evidence type="ECO:0000313" key="3">
    <source>
        <dbReference type="Proteomes" id="UP001242045"/>
    </source>
</evidence>
<dbReference type="InterPro" id="IPR051531">
    <property type="entry name" value="N-acetyltransferase"/>
</dbReference>
<name>A0AAW8D4K3_9BURK</name>
<dbReference type="EMBL" id="JAUSRD010000010">
    <property type="protein sequence ID" value="MDP9894927.1"/>
    <property type="molecule type" value="Genomic_DNA"/>
</dbReference>
<dbReference type="PROSITE" id="PS51186">
    <property type="entry name" value="GNAT"/>
    <property type="match status" value="1"/>
</dbReference>
<dbReference type="GO" id="GO:0016747">
    <property type="term" value="F:acyltransferase activity, transferring groups other than amino-acyl groups"/>
    <property type="evidence" value="ECO:0007669"/>
    <property type="project" value="InterPro"/>
</dbReference>
<dbReference type="RefSeq" id="WP_307685860.1">
    <property type="nucleotide sequence ID" value="NZ_JAUSRD010000010.1"/>
</dbReference>
<feature type="domain" description="N-acetyltransferase" evidence="1">
    <location>
        <begin position="12"/>
        <end position="168"/>
    </location>
</feature>
<dbReference type="InterPro" id="IPR016181">
    <property type="entry name" value="Acyl_CoA_acyltransferase"/>
</dbReference>
<dbReference type="AlphaFoldDB" id="A0AAW8D4K3"/>
<dbReference type="PANTHER" id="PTHR43792">
    <property type="entry name" value="GNAT FAMILY, PUTATIVE (AFU_ORTHOLOGUE AFUA_3G00765)-RELATED-RELATED"/>
    <property type="match status" value="1"/>
</dbReference>
<sequence length="182" mass="20359">MAFPQSIQTQRLVLRRFREQDAADLFDYLHAPTASCFLSLALADVEAARAEARKRSADNEHMAVCLGESGHLIGDLFAVQEDDTFSVGWNFNPRFGGAGYAHEAAMALFAHLFTDGAARRLYAYVEDHNGASRRLCEKLGMRAEGLFLEFISFRNDAQGAPVYENTMQYAILRKEWLRASSA</sequence>
<dbReference type="SUPFAM" id="SSF55729">
    <property type="entry name" value="Acyl-CoA N-acyltransferases (Nat)"/>
    <property type="match status" value="1"/>
</dbReference>
<accession>A0AAW8D4K3</accession>
<dbReference type="Pfam" id="PF13302">
    <property type="entry name" value="Acetyltransf_3"/>
    <property type="match status" value="1"/>
</dbReference>
<dbReference type="Gene3D" id="3.40.630.30">
    <property type="match status" value="1"/>
</dbReference>
<dbReference type="PANTHER" id="PTHR43792:SF1">
    <property type="entry name" value="N-ACETYLTRANSFERASE DOMAIN-CONTAINING PROTEIN"/>
    <property type="match status" value="1"/>
</dbReference>
<protein>
    <submittedName>
        <fullName evidence="2">RimJ/RimL family protein N-acetyltransferase</fullName>
    </submittedName>
</protein>
<dbReference type="Proteomes" id="UP001242045">
    <property type="component" value="Unassembled WGS sequence"/>
</dbReference>
<dbReference type="InterPro" id="IPR000182">
    <property type="entry name" value="GNAT_dom"/>
</dbReference>